<dbReference type="GO" id="GO:0009253">
    <property type="term" value="P:peptidoglycan catabolic process"/>
    <property type="evidence" value="ECO:0007669"/>
    <property type="project" value="InterPro"/>
</dbReference>
<dbReference type="FunFam" id="3.40.630.40:FF:000005">
    <property type="entry name" value="N-acetylmuramoyl-L-alanine amidase (AmiA)"/>
    <property type="match status" value="1"/>
</dbReference>
<evidence type="ECO:0000256" key="2">
    <source>
        <dbReference type="ARBA" id="ARBA00011901"/>
    </source>
</evidence>
<protein>
    <recommendedName>
        <fullName evidence="2">N-acetylmuramoyl-L-alanine amidase</fullName>
        <ecNumber evidence="2">3.5.1.28</ecNumber>
    </recommendedName>
</protein>
<dbReference type="Proteomes" id="UP000054301">
    <property type="component" value="Unassembled WGS sequence"/>
</dbReference>
<dbReference type="PANTHER" id="PTHR30404:SF0">
    <property type="entry name" value="N-ACETYLMURAMOYL-L-ALANINE AMIDASE AMIC"/>
    <property type="match status" value="1"/>
</dbReference>
<name>A0AA40PQ23_9CHLA</name>
<dbReference type="CDD" id="cd02696">
    <property type="entry name" value="MurNAc-LAA"/>
    <property type="match status" value="1"/>
</dbReference>
<dbReference type="GO" id="GO:0008745">
    <property type="term" value="F:N-acetylmuramoyl-L-alanine amidase activity"/>
    <property type="evidence" value="ECO:0007669"/>
    <property type="project" value="UniProtKB-EC"/>
</dbReference>
<keyword evidence="3" id="KW-0378">Hydrolase</keyword>
<dbReference type="RefSeq" id="WP_155560490.1">
    <property type="nucleotide sequence ID" value="NZ_LFRH01000003.1"/>
</dbReference>
<gene>
    <name evidence="6" type="ORF">cpL1_0631</name>
</gene>
<accession>A0AA40PQ23</accession>
<dbReference type="GO" id="GO:0030288">
    <property type="term" value="C:outer membrane-bounded periplasmic space"/>
    <property type="evidence" value="ECO:0007669"/>
    <property type="project" value="TreeGrafter"/>
</dbReference>
<evidence type="ECO:0000313" key="6">
    <source>
        <dbReference type="EMBL" id="KTF28596.1"/>
    </source>
</evidence>
<feature type="domain" description="MurNAc-LAA" evidence="5">
    <location>
        <begin position="93"/>
        <end position="209"/>
    </location>
</feature>
<feature type="chain" id="PRO_5041374344" description="N-acetylmuramoyl-L-alanine amidase" evidence="4">
    <location>
        <begin position="22"/>
        <end position="224"/>
    </location>
</feature>
<dbReference type="SMART" id="SM00646">
    <property type="entry name" value="Ami_3"/>
    <property type="match status" value="1"/>
</dbReference>
<dbReference type="AlphaFoldDB" id="A0AA40PQ23"/>
<evidence type="ECO:0000256" key="1">
    <source>
        <dbReference type="ARBA" id="ARBA00001561"/>
    </source>
</evidence>
<dbReference type="Gene3D" id="3.40.630.40">
    <property type="entry name" value="Zn-dependent exopeptidases"/>
    <property type="match status" value="1"/>
</dbReference>
<dbReference type="SUPFAM" id="SSF53187">
    <property type="entry name" value="Zn-dependent exopeptidases"/>
    <property type="match status" value="1"/>
</dbReference>
<organism evidence="6 7">
    <name type="scientific">Chlamydia pecorum</name>
    <dbReference type="NCBI Taxonomy" id="85991"/>
    <lineage>
        <taxon>Bacteria</taxon>
        <taxon>Pseudomonadati</taxon>
        <taxon>Chlamydiota</taxon>
        <taxon>Chlamydiia</taxon>
        <taxon>Chlamydiales</taxon>
        <taxon>Chlamydiaceae</taxon>
        <taxon>Chlamydia/Chlamydophila group</taxon>
        <taxon>Chlamydia</taxon>
    </lineage>
</organism>
<sequence>MFKRFALFSWMFLGASFSLFSSEPSRIRKGEVIFIDPGHGGKDHGTASKELFYEEKSLTLSLSLYVQSYLKRMGYKPVLTRSSDVYVDLAKRAQLANQGKADVFVSIHCNYSPNIEAYGTEIYFYNGKGSATRSRKSEALGKDVMAAMKKHGSLKSRGIRVGNFAVIRETTMPAILIETGFLSNPRERSALLDIRYRMHLAKGIAEGIHNFLSRQGFQGQKSSK</sequence>
<comment type="catalytic activity">
    <reaction evidence="1">
        <text>Hydrolyzes the link between N-acetylmuramoyl residues and L-amino acid residues in certain cell-wall glycopeptides.</text>
        <dbReference type="EC" id="3.5.1.28"/>
    </reaction>
</comment>
<evidence type="ECO:0000259" key="5">
    <source>
        <dbReference type="SMART" id="SM00646"/>
    </source>
</evidence>
<evidence type="ECO:0000256" key="4">
    <source>
        <dbReference type="SAM" id="SignalP"/>
    </source>
</evidence>
<proteinExistence type="predicted"/>
<comment type="caution">
    <text evidence="6">The sequence shown here is derived from an EMBL/GenBank/DDBJ whole genome shotgun (WGS) entry which is preliminary data.</text>
</comment>
<keyword evidence="4" id="KW-0732">Signal</keyword>
<feature type="signal peptide" evidence="4">
    <location>
        <begin position="1"/>
        <end position="21"/>
    </location>
</feature>
<dbReference type="InterPro" id="IPR050695">
    <property type="entry name" value="N-acetylmuramoyl_amidase_3"/>
</dbReference>
<dbReference type="EC" id="3.5.1.28" evidence="2"/>
<reference evidence="6 7" key="1">
    <citation type="submission" date="2015-06" db="EMBL/GenBank/DDBJ databases">
        <title>More than comparative genomics: Whole genome sequencing reveals elusive C. pecorum plasmid and re-evaluates genetic differences and phylogenetic relationships between C. pecorum from pig, cattle, sheep and koala hosts.</title>
        <authorList>
            <person name="Jelocnik M."/>
            <person name="Bachmann N.L."/>
            <person name="Kaltenboeck B."/>
            <person name="Waugh C."/>
            <person name="Woolford L."/>
            <person name="Speight N."/>
            <person name="Gillett A."/>
            <person name="Higgins D."/>
            <person name="Flanagan C."/>
            <person name="Myers G."/>
            <person name="Timms P."/>
            <person name="Polkinghorne A."/>
        </authorList>
    </citation>
    <scope>NUCLEOTIDE SEQUENCE [LARGE SCALE GENOMIC DNA]</scope>
    <source>
        <strain evidence="6 7">L1</strain>
    </source>
</reference>
<dbReference type="InterPro" id="IPR002508">
    <property type="entry name" value="MurNAc-LAA_cat"/>
</dbReference>
<dbReference type="EMBL" id="LFRH01000003">
    <property type="protein sequence ID" value="KTF28596.1"/>
    <property type="molecule type" value="Genomic_DNA"/>
</dbReference>
<dbReference type="Pfam" id="PF01520">
    <property type="entry name" value="Amidase_3"/>
    <property type="match status" value="1"/>
</dbReference>
<dbReference type="PANTHER" id="PTHR30404">
    <property type="entry name" value="N-ACETYLMURAMOYL-L-ALANINE AMIDASE"/>
    <property type="match status" value="1"/>
</dbReference>
<evidence type="ECO:0000313" key="7">
    <source>
        <dbReference type="Proteomes" id="UP000054301"/>
    </source>
</evidence>
<evidence type="ECO:0000256" key="3">
    <source>
        <dbReference type="ARBA" id="ARBA00022801"/>
    </source>
</evidence>